<dbReference type="GO" id="GO:0003700">
    <property type="term" value="F:DNA-binding transcription factor activity"/>
    <property type="evidence" value="ECO:0007669"/>
    <property type="project" value="InterPro"/>
</dbReference>
<dbReference type="InterPro" id="IPR011991">
    <property type="entry name" value="ArsR-like_HTH"/>
</dbReference>
<dbReference type="OrthoDB" id="4471357at2"/>
<feature type="domain" description="HTH arsR-type" evidence="5">
    <location>
        <begin position="6"/>
        <end position="100"/>
    </location>
</feature>
<dbReference type="PROSITE" id="PS50987">
    <property type="entry name" value="HTH_ARSR_2"/>
    <property type="match status" value="1"/>
</dbReference>
<dbReference type="InterPro" id="IPR051081">
    <property type="entry name" value="HTH_MetalResp_TranReg"/>
</dbReference>
<dbReference type="InterPro" id="IPR001845">
    <property type="entry name" value="HTH_ArsR_DNA-bd_dom"/>
</dbReference>
<evidence type="ECO:0000313" key="7">
    <source>
        <dbReference type="Proteomes" id="UP000188929"/>
    </source>
</evidence>
<dbReference type="GO" id="GO:0003677">
    <property type="term" value="F:DNA binding"/>
    <property type="evidence" value="ECO:0007669"/>
    <property type="project" value="UniProtKB-KW"/>
</dbReference>
<feature type="transmembrane region" description="Helical" evidence="4">
    <location>
        <begin position="89"/>
        <end position="111"/>
    </location>
</feature>
<evidence type="ECO:0000256" key="2">
    <source>
        <dbReference type="ARBA" id="ARBA00023125"/>
    </source>
</evidence>
<name>A0A1V2IKZ9_9ACTN</name>
<dbReference type="PRINTS" id="PR00778">
    <property type="entry name" value="HTHARSR"/>
</dbReference>
<keyword evidence="1" id="KW-0805">Transcription regulation</keyword>
<evidence type="ECO:0000259" key="5">
    <source>
        <dbReference type="PROSITE" id="PS50987"/>
    </source>
</evidence>
<dbReference type="SMART" id="SM00418">
    <property type="entry name" value="HTH_ARSR"/>
    <property type="match status" value="1"/>
</dbReference>
<dbReference type="InterPro" id="IPR036390">
    <property type="entry name" value="WH_DNA-bd_sf"/>
</dbReference>
<dbReference type="InterPro" id="IPR036388">
    <property type="entry name" value="WH-like_DNA-bd_sf"/>
</dbReference>
<gene>
    <name evidence="6" type="ORF">BL253_02530</name>
</gene>
<dbReference type="EMBL" id="MOMC01000007">
    <property type="protein sequence ID" value="ONH33081.1"/>
    <property type="molecule type" value="Genomic_DNA"/>
</dbReference>
<keyword evidence="4" id="KW-1133">Transmembrane helix</keyword>
<dbReference type="RefSeq" id="WP_076813255.1">
    <property type="nucleotide sequence ID" value="NZ_MOMC01000007.1"/>
</dbReference>
<dbReference type="Gene3D" id="1.10.10.10">
    <property type="entry name" value="Winged helix-like DNA-binding domain superfamily/Winged helix DNA-binding domain"/>
    <property type="match status" value="1"/>
</dbReference>
<dbReference type="PANTHER" id="PTHR33154">
    <property type="entry name" value="TRANSCRIPTIONAL REGULATOR, ARSR FAMILY"/>
    <property type="match status" value="1"/>
</dbReference>
<evidence type="ECO:0000313" key="6">
    <source>
        <dbReference type="EMBL" id="ONH33081.1"/>
    </source>
</evidence>
<protein>
    <submittedName>
        <fullName evidence="6">ArsR family transcriptional regulator</fullName>
    </submittedName>
</protein>
<dbReference type="PANTHER" id="PTHR33154:SF12">
    <property type="entry name" value="TRANSCRIPTIONAL REGULATORY PROTEIN"/>
    <property type="match status" value="1"/>
</dbReference>
<dbReference type="Pfam" id="PF12840">
    <property type="entry name" value="HTH_20"/>
    <property type="match status" value="1"/>
</dbReference>
<comment type="caution">
    <text evidence="6">The sequence shown here is derived from an EMBL/GenBank/DDBJ whole genome shotgun (WGS) entry which is preliminary data.</text>
</comment>
<evidence type="ECO:0000256" key="1">
    <source>
        <dbReference type="ARBA" id="ARBA00023015"/>
    </source>
</evidence>
<keyword evidence="4" id="KW-0472">Membrane</keyword>
<proteinExistence type="predicted"/>
<evidence type="ECO:0000256" key="4">
    <source>
        <dbReference type="SAM" id="Phobius"/>
    </source>
</evidence>
<keyword evidence="2" id="KW-0238">DNA-binding</keyword>
<keyword evidence="7" id="KW-1185">Reference proteome</keyword>
<dbReference type="SUPFAM" id="SSF46785">
    <property type="entry name" value="Winged helix' DNA-binding domain"/>
    <property type="match status" value="1"/>
</dbReference>
<reference evidence="7" key="1">
    <citation type="submission" date="2016-10" db="EMBL/GenBank/DDBJ databases">
        <title>Frankia sp. NRRL B-16386 Genome sequencing.</title>
        <authorList>
            <person name="Ghodhbane-Gtari F."/>
            <person name="Swanson E."/>
            <person name="Gueddou A."/>
            <person name="Hezbri K."/>
            <person name="Ktari K."/>
            <person name="Nouioui I."/>
            <person name="Morris K."/>
            <person name="Simpson S."/>
            <person name="Abebe-Akele F."/>
            <person name="Thomas K."/>
            <person name="Gtari M."/>
            <person name="Tisa L.S."/>
        </authorList>
    </citation>
    <scope>NUCLEOTIDE SEQUENCE [LARGE SCALE GENOMIC DNA]</scope>
    <source>
        <strain evidence="7">NRRL B-16386</strain>
    </source>
</reference>
<dbReference type="AlphaFoldDB" id="A0A1V2IKZ9"/>
<evidence type="ECO:0000256" key="3">
    <source>
        <dbReference type="ARBA" id="ARBA00023163"/>
    </source>
</evidence>
<dbReference type="Proteomes" id="UP000188929">
    <property type="component" value="Unassembled WGS sequence"/>
</dbReference>
<keyword evidence="4" id="KW-0812">Transmembrane</keyword>
<dbReference type="CDD" id="cd00090">
    <property type="entry name" value="HTH_ARSR"/>
    <property type="match status" value="1"/>
</dbReference>
<accession>A0A1V2IKZ9</accession>
<keyword evidence="3" id="KW-0804">Transcription</keyword>
<dbReference type="STRING" id="1834516.BL253_02530"/>
<organism evidence="6 7">
    <name type="scientific">Pseudofrankia asymbiotica</name>
    <dbReference type="NCBI Taxonomy" id="1834516"/>
    <lineage>
        <taxon>Bacteria</taxon>
        <taxon>Bacillati</taxon>
        <taxon>Actinomycetota</taxon>
        <taxon>Actinomycetes</taxon>
        <taxon>Frankiales</taxon>
        <taxon>Frankiaceae</taxon>
        <taxon>Pseudofrankia</taxon>
    </lineage>
</organism>
<sequence length="117" mass="12097">MGTLPMPATQDIDLVAVLASLGDPSRLEIVGALAQVQEAACGELLAGRMAKSTRSHHLRVLREAGVIATRAEGTHKFSRLRRDDLDARFPGLLAAVVTGALTPAGVAGAFADGPSQV</sequence>